<reference evidence="5 6" key="1">
    <citation type="submission" date="2020-02" db="EMBL/GenBank/DDBJ databases">
        <title>Sequencing the genomes of 1000 actinobacteria strains.</title>
        <authorList>
            <person name="Klenk H.-P."/>
        </authorList>
    </citation>
    <scope>NUCLEOTIDE SEQUENCE [LARGE SCALE GENOMIC DNA]</scope>
    <source>
        <strain evidence="5 6">DSM 19609</strain>
    </source>
</reference>
<dbReference type="EMBL" id="JAAMOZ010000001">
    <property type="protein sequence ID" value="NIH56880.1"/>
    <property type="molecule type" value="Genomic_DNA"/>
</dbReference>
<dbReference type="RefSeq" id="WP_341770068.1">
    <property type="nucleotide sequence ID" value="NZ_BAAAOO010000015.1"/>
</dbReference>
<evidence type="ECO:0000259" key="4">
    <source>
        <dbReference type="Pfam" id="PF01168"/>
    </source>
</evidence>
<accession>A0ABX0SII6</accession>
<protein>
    <recommendedName>
        <fullName evidence="2">Pyridoxal phosphate homeostasis protein</fullName>
        <shortName evidence="2">PLP homeostasis protein</shortName>
    </recommendedName>
</protein>
<evidence type="ECO:0000256" key="3">
    <source>
        <dbReference type="RuleBase" id="RU004514"/>
    </source>
</evidence>
<gene>
    <name evidence="5" type="ORF">FB473_001525</name>
</gene>
<name>A0ABX0SII6_9ACTN</name>
<organism evidence="5 6">
    <name type="scientific">Brooklawnia cerclae</name>
    <dbReference type="NCBI Taxonomy" id="349934"/>
    <lineage>
        <taxon>Bacteria</taxon>
        <taxon>Bacillati</taxon>
        <taxon>Actinomycetota</taxon>
        <taxon>Actinomycetes</taxon>
        <taxon>Propionibacteriales</taxon>
        <taxon>Propionibacteriaceae</taxon>
        <taxon>Brooklawnia</taxon>
    </lineage>
</organism>
<dbReference type="PANTHER" id="PTHR10146:SF14">
    <property type="entry name" value="PYRIDOXAL PHOSPHATE HOMEOSTASIS PROTEIN"/>
    <property type="match status" value="1"/>
</dbReference>
<dbReference type="Gene3D" id="3.20.20.10">
    <property type="entry name" value="Alanine racemase"/>
    <property type="match status" value="1"/>
</dbReference>
<dbReference type="InterPro" id="IPR001608">
    <property type="entry name" value="Ala_racemase_N"/>
</dbReference>
<dbReference type="InterPro" id="IPR029066">
    <property type="entry name" value="PLP-binding_barrel"/>
</dbReference>
<feature type="domain" description="Alanine racemase N-terminal" evidence="4">
    <location>
        <begin position="27"/>
        <end position="243"/>
    </location>
</feature>
<feature type="modified residue" description="N6-(pyridoxal phosphate)lysine" evidence="2">
    <location>
        <position position="49"/>
    </location>
</feature>
<proteinExistence type="inferred from homology"/>
<comment type="similarity">
    <text evidence="2 3">Belongs to the pyridoxal phosphate-binding protein YggS/PROSC family.</text>
</comment>
<dbReference type="PIRSF" id="PIRSF004848">
    <property type="entry name" value="YBL036c_PLPDEIII"/>
    <property type="match status" value="1"/>
</dbReference>
<dbReference type="CDD" id="cd00635">
    <property type="entry name" value="PLPDE_III_YBL036c_like"/>
    <property type="match status" value="1"/>
</dbReference>
<dbReference type="HAMAP" id="MF_02087">
    <property type="entry name" value="PLP_homeostasis"/>
    <property type="match status" value="1"/>
</dbReference>
<evidence type="ECO:0000313" key="6">
    <source>
        <dbReference type="Proteomes" id="UP000749311"/>
    </source>
</evidence>
<dbReference type="SUPFAM" id="SSF51419">
    <property type="entry name" value="PLP-binding barrel"/>
    <property type="match status" value="1"/>
</dbReference>
<dbReference type="NCBIfam" id="TIGR00044">
    <property type="entry name" value="YggS family pyridoxal phosphate-dependent enzyme"/>
    <property type="match status" value="1"/>
</dbReference>
<evidence type="ECO:0000256" key="2">
    <source>
        <dbReference type="HAMAP-Rule" id="MF_02087"/>
    </source>
</evidence>
<dbReference type="Proteomes" id="UP000749311">
    <property type="component" value="Unassembled WGS sequence"/>
</dbReference>
<comment type="caution">
    <text evidence="5">The sequence shown here is derived from an EMBL/GenBank/DDBJ whole genome shotgun (WGS) entry which is preliminary data.</text>
</comment>
<dbReference type="PANTHER" id="PTHR10146">
    <property type="entry name" value="PROLINE SYNTHETASE CO-TRANSCRIBED BACTERIAL HOMOLOG PROTEIN"/>
    <property type="match status" value="1"/>
</dbReference>
<keyword evidence="1 2" id="KW-0663">Pyridoxal phosphate</keyword>
<sequence length="260" mass="28440">MTSETEISTVPQSVDDFARRLADVHDRMRMAAEKVGRDSSEVRLLAVSKTVAEDRLRNAVAAGAHELGENKVQEAARKHQTLADLDIAWAIIGHLQTNKARTVAEIASEFQALDSTRVAEALDRRLQALGRGLAVYIQVNTSAEESKSGLIPEDVPGFLKQLRAYSSLQVQGFMTLAANTRDEQRVRSCFRMLRRIRDEARDSDPDLVGPGGLSMGMSGDFELAIEEGSTVVRVGQAIFGPRPAPHTSYWPAAFGGHRAD</sequence>
<keyword evidence="6" id="KW-1185">Reference proteome</keyword>
<comment type="function">
    <text evidence="2">Pyridoxal 5'-phosphate (PLP)-binding protein, which is involved in PLP homeostasis.</text>
</comment>
<dbReference type="InterPro" id="IPR011078">
    <property type="entry name" value="PyrdxlP_homeostasis"/>
</dbReference>
<dbReference type="Pfam" id="PF01168">
    <property type="entry name" value="Ala_racemase_N"/>
    <property type="match status" value="1"/>
</dbReference>
<evidence type="ECO:0000256" key="1">
    <source>
        <dbReference type="ARBA" id="ARBA00022898"/>
    </source>
</evidence>
<evidence type="ECO:0000313" key="5">
    <source>
        <dbReference type="EMBL" id="NIH56880.1"/>
    </source>
</evidence>